<dbReference type="RefSeq" id="WP_318952651.1">
    <property type="nucleotide sequence ID" value="NZ_CP137555.1"/>
</dbReference>
<sequence>MDIKETPDHEFVDIHIERRRVIWISALVLACSLALIVLTVEKVRELAERVVRPVEYIPVPEPERIPITPETPMSFKIKGYPAASVGAFEKFLDEDNNREQFVKLKFFLDTKGVGDVLPAFVLLRQGSDWQKVGEPPFAIPPERSWKTMVNTLEVIKNFVVPEIGPVVVLSGWRTSKYNAKAGGARSSKHLHFCGLDMIPEADYTRSELLPKLRKIHQRHGRKWKMGLGIYSGIRFHVDTCGYRRW</sequence>
<dbReference type="GO" id="GO:0004180">
    <property type="term" value="F:carboxypeptidase activity"/>
    <property type="evidence" value="ECO:0007669"/>
    <property type="project" value="UniProtKB-KW"/>
</dbReference>
<protein>
    <submittedName>
        <fullName evidence="3">D-Ala-D-Ala carboxypeptidase family metallohydrolase</fullName>
    </submittedName>
</protein>
<keyword evidence="1" id="KW-0472">Membrane</keyword>
<dbReference type="KEGG" id="mpaf:R5R33_10495"/>
<keyword evidence="3" id="KW-0645">Protease</keyword>
<organism evidence="3 4">
    <name type="scientific">Microbulbifer pacificus</name>
    <dbReference type="NCBI Taxonomy" id="407164"/>
    <lineage>
        <taxon>Bacteria</taxon>
        <taxon>Pseudomonadati</taxon>
        <taxon>Pseudomonadota</taxon>
        <taxon>Gammaproteobacteria</taxon>
        <taxon>Cellvibrionales</taxon>
        <taxon>Microbulbiferaceae</taxon>
        <taxon>Microbulbifer</taxon>
    </lineage>
</organism>
<keyword evidence="3" id="KW-0121">Carboxypeptidase</keyword>
<dbReference type="InterPro" id="IPR009045">
    <property type="entry name" value="Zn_M74/Hedgehog-like"/>
</dbReference>
<accession>A0AAU0MXH9</accession>
<reference evidence="3 4" key="1">
    <citation type="submission" date="2023-10" db="EMBL/GenBank/DDBJ databases">
        <title>Description of Microbulbifer bruguierae sp. nov., isolated from the sediments of mangrove plant Bruguiera sexangula and comparative genomic analyses of the genus Microbulbifer.</title>
        <authorList>
            <person name="Long M."/>
        </authorList>
    </citation>
    <scope>NUCLEOTIDE SEQUENCE [LARGE SCALE GENOMIC DNA]</scope>
    <source>
        <strain evidence="3 4">SPO729</strain>
    </source>
</reference>
<dbReference type="SUPFAM" id="SSF55166">
    <property type="entry name" value="Hedgehog/DD-peptidase"/>
    <property type="match status" value="1"/>
</dbReference>
<gene>
    <name evidence="3" type="ORF">R5R33_10495</name>
</gene>
<dbReference type="InterPro" id="IPR013230">
    <property type="entry name" value="Peptidase_M15A_C"/>
</dbReference>
<dbReference type="Pfam" id="PF08291">
    <property type="entry name" value="Peptidase_M15_3"/>
    <property type="match status" value="1"/>
</dbReference>
<evidence type="ECO:0000313" key="3">
    <source>
        <dbReference type="EMBL" id="WOX04173.1"/>
    </source>
</evidence>
<evidence type="ECO:0000313" key="4">
    <source>
        <dbReference type="Proteomes" id="UP001302477"/>
    </source>
</evidence>
<dbReference type="AlphaFoldDB" id="A0AAU0MXH9"/>
<dbReference type="PROSITE" id="PS51257">
    <property type="entry name" value="PROKAR_LIPOPROTEIN"/>
    <property type="match status" value="1"/>
</dbReference>
<keyword evidence="4" id="KW-1185">Reference proteome</keyword>
<dbReference type="Proteomes" id="UP001302477">
    <property type="component" value="Chromosome"/>
</dbReference>
<evidence type="ECO:0000256" key="1">
    <source>
        <dbReference type="SAM" id="Phobius"/>
    </source>
</evidence>
<evidence type="ECO:0000259" key="2">
    <source>
        <dbReference type="Pfam" id="PF08291"/>
    </source>
</evidence>
<keyword evidence="1" id="KW-1133">Transmembrane helix</keyword>
<keyword evidence="3" id="KW-0378">Hydrolase</keyword>
<name>A0AAU0MXH9_9GAMM</name>
<dbReference type="Gene3D" id="3.30.1380.10">
    <property type="match status" value="1"/>
</dbReference>
<dbReference type="EMBL" id="CP137555">
    <property type="protein sequence ID" value="WOX04173.1"/>
    <property type="molecule type" value="Genomic_DNA"/>
</dbReference>
<keyword evidence="1" id="KW-0812">Transmembrane</keyword>
<feature type="transmembrane region" description="Helical" evidence="1">
    <location>
        <begin position="21"/>
        <end position="40"/>
    </location>
</feature>
<feature type="domain" description="Peptidase M15A C-terminal" evidence="2">
    <location>
        <begin position="165"/>
        <end position="213"/>
    </location>
</feature>
<proteinExistence type="predicted"/>